<reference evidence="3" key="1">
    <citation type="journal article" date="2019" name="Int. J. Syst. Evol. Microbiol.">
        <title>The Global Catalogue of Microorganisms (GCM) 10K type strain sequencing project: providing services to taxonomists for standard genome sequencing and annotation.</title>
        <authorList>
            <consortium name="The Broad Institute Genomics Platform"/>
            <consortium name="The Broad Institute Genome Sequencing Center for Infectious Disease"/>
            <person name="Wu L."/>
            <person name="Ma J."/>
        </authorList>
    </citation>
    <scope>NUCLEOTIDE SEQUENCE [LARGE SCALE GENOMIC DNA]</scope>
    <source>
        <strain evidence="3">NBRC 104970</strain>
    </source>
</reference>
<dbReference type="SUPFAM" id="SSF51366">
    <property type="entry name" value="Ribulose-phoshate binding barrel"/>
    <property type="match status" value="1"/>
</dbReference>
<gene>
    <name evidence="2" type="ORF">GCM10007860_20380</name>
</gene>
<organism evidence="2 3">
    <name type="scientific">Chitiniphilus shinanonensis</name>
    <dbReference type="NCBI Taxonomy" id="553088"/>
    <lineage>
        <taxon>Bacteria</taxon>
        <taxon>Pseudomonadati</taxon>
        <taxon>Pseudomonadota</taxon>
        <taxon>Betaproteobacteria</taxon>
        <taxon>Neisseriales</taxon>
        <taxon>Chitinibacteraceae</taxon>
        <taxon>Chitiniphilus</taxon>
    </lineage>
</organism>
<name>A0ABQ6BSB5_9NEIS</name>
<dbReference type="InterPro" id="IPR011060">
    <property type="entry name" value="RibuloseP-bd_barrel"/>
</dbReference>
<evidence type="ECO:0000259" key="1">
    <source>
        <dbReference type="Pfam" id="PF25509"/>
    </source>
</evidence>
<sequence length="305" mass="31704">MKRILDCSASDFRALDRESLKQSILAAEGRTVVAETIVVAPPLYPDVTNGEIVKAFGADLLLLNMLDVFAPVVVGLDHARVPADGGDHSSPVPVLKRLTGLPVGVNLEPVAAQSDALEQLEAIAEGRTATPRALAQAKALGCDFVCLTGNPKTGVTNAQIERAIGDAREYFGGLVIAGKMHSSGTRDAAPGDAAVRFAQAGADVLLLPAPGTVPGVREDDLAHTIARVKQAGALVLAAIGTSQEGADEATVREIALSAKRAGADMLHIGDCGFTGIAVPENIMALSIAIRGRRHTYIRMARSAVR</sequence>
<evidence type="ECO:0000313" key="2">
    <source>
        <dbReference type="EMBL" id="GLS04890.1"/>
    </source>
</evidence>
<comment type="caution">
    <text evidence="2">The sequence shown here is derived from an EMBL/GenBank/DDBJ whole genome shotgun (WGS) entry which is preliminary data.</text>
</comment>
<dbReference type="Pfam" id="PF25509">
    <property type="entry name" value="DUF7916"/>
    <property type="match status" value="1"/>
</dbReference>
<dbReference type="Proteomes" id="UP001156836">
    <property type="component" value="Unassembled WGS sequence"/>
</dbReference>
<dbReference type="EMBL" id="BSOZ01000028">
    <property type="protein sequence ID" value="GLS04890.1"/>
    <property type="molecule type" value="Genomic_DNA"/>
</dbReference>
<dbReference type="InterPro" id="IPR057238">
    <property type="entry name" value="DUF7916"/>
</dbReference>
<dbReference type="RefSeq" id="WP_284208164.1">
    <property type="nucleotide sequence ID" value="NZ_BSOZ01000028.1"/>
</dbReference>
<keyword evidence="3" id="KW-1185">Reference proteome</keyword>
<proteinExistence type="predicted"/>
<protein>
    <recommendedName>
        <fullName evidence="1">DUF7916 domain-containing protein</fullName>
    </recommendedName>
</protein>
<evidence type="ECO:0000313" key="3">
    <source>
        <dbReference type="Proteomes" id="UP001156836"/>
    </source>
</evidence>
<accession>A0ABQ6BSB5</accession>
<feature type="domain" description="DUF7916" evidence="1">
    <location>
        <begin position="5"/>
        <end position="305"/>
    </location>
</feature>